<dbReference type="PANTHER" id="PTHR43489:SF7">
    <property type="entry name" value="3-DEHYDRO-D-GULOSIDE 4-EPIMERASE-RELATED"/>
    <property type="match status" value="1"/>
</dbReference>
<dbReference type="OrthoDB" id="9814946at2"/>
<dbReference type="InterPro" id="IPR050417">
    <property type="entry name" value="Sugar_Epim/Isomerase"/>
</dbReference>
<accession>A0A402D3F8</accession>
<organism evidence="3 4">
    <name type="scientific">Capsulimonas corticalis</name>
    <dbReference type="NCBI Taxonomy" id="2219043"/>
    <lineage>
        <taxon>Bacteria</taxon>
        <taxon>Bacillati</taxon>
        <taxon>Armatimonadota</taxon>
        <taxon>Armatimonadia</taxon>
        <taxon>Capsulimonadales</taxon>
        <taxon>Capsulimonadaceae</taxon>
        <taxon>Capsulimonas</taxon>
    </lineage>
</organism>
<dbReference type="EMBL" id="AP025739">
    <property type="protein sequence ID" value="BDI31901.1"/>
    <property type="molecule type" value="Genomic_DNA"/>
</dbReference>
<keyword evidence="1" id="KW-0413">Isomerase</keyword>
<dbReference type="InterPro" id="IPR013022">
    <property type="entry name" value="Xyl_isomerase-like_TIM-brl"/>
</dbReference>
<gene>
    <name evidence="3" type="ORF">CCAX7_39520</name>
</gene>
<protein>
    <recommendedName>
        <fullName evidence="2">Xylose isomerase-like TIM barrel domain-containing protein</fullName>
    </recommendedName>
</protein>
<dbReference type="SUPFAM" id="SSF51658">
    <property type="entry name" value="Xylose isomerase-like"/>
    <property type="match status" value="1"/>
</dbReference>
<evidence type="ECO:0000256" key="1">
    <source>
        <dbReference type="ARBA" id="ARBA00023235"/>
    </source>
</evidence>
<dbReference type="PANTHER" id="PTHR43489">
    <property type="entry name" value="ISOMERASE"/>
    <property type="match status" value="1"/>
</dbReference>
<evidence type="ECO:0000313" key="4">
    <source>
        <dbReference type="Proteomes" id="UP000287394"/>
    </source>
</evidence>
<dbReference type="AlphaFoldDB" id="A0A402D3F8"/>
<feature type="domain" description="Xylose isomerase-like TIM barrel" evidence="2">
    <location>
        <begin position="13"/>
        <end position="245"/>
    </location>
</feature>
<keyword evidence="4" id="KW-1185">Reference proteome</keyword>
<proteinExistence type="predicted"/>
<dbReference type="Gene3D" id="3.20.20.150">
    <property type="entry name" value="Divalent-metal-dependent TIM barrel enzymes"/>
    <property type="match status" value="1"/>
</dbReference>
<name>A0A402D3F8_9BACT</name>
<evidence type="ECO:0000313" key="3">
    <source>
        <dbReference type="EMBL" id="BDI31901.1"/>
    </source>
</evidence>
<dbReference type="KEGG" id="ccot:CCAX7_39520"/>
<dbReference type="InterPro" id="IPR036237">
    <property type="entry name" value="Xyl_isomerase-like_sf"/>
</dbReference>
<reference evidence="3 4" key="1">
    <citation type="journal article" date="2019" name="Int. J. Syst. Evol. Microbiol.">
        <title>Capsulimonas corticalis gen. nov., sp. nov., an aerobic capsulated bacterium, of a novel bacterial order, Capsulimonadales ord. nov., of the class Armatimonadia of the phylum Armatimonadetes.</title>
        <authorList>
            <person name="Li J."/>
            <person name="Kudo C."/>
            <person name="Tonouchi A."/>
        </authorList>
    </citation>
    <scope>NUCLEOTIDE SEQUENCE [LARGE SCALE GENOMIC DNA]</scope>
    <source>
        <strain evidence="3 4">AX-7</strain>
    </source>
</reference>
<dbReference type="GO" id="GO:0016853">
    <property type="term" value="F:isomerase activity"/>
    <property type="evidence" value="ECO:0007669"/>
    <property type="project" value="UniProtKB-KW"/>
</dbReference>
<dbReference type="Pfam" id="PF01261">
    <property type="entry name" value="AP_endonuc_2"/>
    <property type="match status" value="1"/>
</dbReference>
<evidence type="ECO:0000259" key="2">
    <source>
        <dbReference type="Pfam" id="PF01261"/>
    </source>
</evidence>
<dbReference type="Proteomes" id="UP000287394">
    <property type="component" value="Chromosome"/>
</dbReference>
<dbReference type="RefSeq" id="WP_119324072.1">
    <property type="nucleotide sequence ID" value="NZ_AP025739.1"/>
</dbReference>
<sequence>MKFGVCAGLDDAAAVARAGFDYLEPGVSSALNPDKLDADVLPVLQRVSSAAGTPTPSFNMFLPGDLKIIGEAVDQPRLEHYVHEAFRRASLVGAEVLVLGSGAARGIPDGFSRAEAERQFDGVLKLCAAAAEQFGVDLAIEALNTGECNFVNSVAEAADFARRCGGPHIGIVSDIYHILMEDQSYEETYEARDLLKHVHVCGGEDRRAPNGDDLTLLTDYFRVLKRAGYDRRISVEGLWESIVEQGARSQAVVAQAWDSA</sequence>